<dbReference type="Gene3D" id="1.25.40.10">
    <property type="entry name" value="Tetratricopeptide repeat domain"/>
    <property type="match status" value="2"/>
</dbReference>
<evidence type="ECO:0000256" key="5">
    <source>
        <dbReference type="ARBA" id="ARBA00022777"/>
    </source>
</evidence>
<accession>A0ABW9RSR8</accession>
<keyword evidence="14" id="KW-1185">Reference proteome</keyword>
<dbReference type="InterPro" id="IPR019734">
    <property type="entry name" value="TPR_rpt"/>
</dbReference>
<keyword evidence="10" id="KW-0472">Membrane</keyword>
<keyword evidence="3" id="KW-0808">Transferase</keyword>
<feature type="domain" description="Histidine kinase" evidence="12">
    <location>
        <begin position="499"/>
        <end position="711"/>
    </location>
</feature>
<dbReference type="Proteomes" id="UP000798808">
    <property type="component" value="Unassembled WGS sequence"/>
</dbReference>
<evidence type="ECO:0000256" key="8">
    <source>
        <dbReference type="PROSITE-ProRule" id="PRU00339"/>
    </source>
</evidence>
<dbReference type="InterPro" id="IPR050351">
    <property type="entry name" value="BphY/WalK/GraS-like"/>
</dbReference>
<organism evidence="13 14">
    <name type="scientific">Fulvivirga kasyanovii</name>
    <dbReference type="NCBI Taxonomy" id="396812"/>
    <lineage>
        <taxon>Bacteria</taxon>
        <taxon>Pseudomonadati</taxon>
        <taxon>Bacteroidota</taxon>
        <taxon>Cytophagia</taxon>
        <taxon>Cytophagales</taxon>
        <taxon>Fulvivirgaceae</taxon>
        <taxon>Fulvivirga</taxon>
    </lineage>
</organism>
<evidence type="ECO:0000256" key="2">
    <source>
        <dbReference type="ARBA" id="ARBA00012438"/>
    </source>
</evidence>
<keyword evidence="9" id="KW-0175">Coiled coil</keyword>
<keyword evidence="10" id="KW-0812">Transmembrane</keyword>
<evidence type="ECO:0000256" key="3">
    <source>
        <dbReference type="ARBA" id="ARBA00022679"/>
    </source>
</evidence>
<dbReference type="Gene3D" id="3.30.565.10">
    <property type="entry name" value="Histidine kinase-like ATPase, C-terminal domain"/>
    <property type="match status" value="1"/>
</dbReference>
<feature type="repeat" description="TPR" evidence="8">
    <location>
        <begin position="236"/>
        <end position="269"/>
    </location>
</feature>
<comment type="catalytic activity">
    <reaction evidence="1">
        <text>ATP + protein L-histidine = ADP + protein N-phospho-L-histidine.</text>
        <dbReference type="EC" id="2.7.13.3"/>
    </reaction>
</comment>
<dbReference type="SMART" id="SM00387">
    <property type="entry name" value="HATPase_c"/>
    <property type="match status" value="1"/>
</dbReference>
<keyword evidence="8" id="KW-0802">TPR repeat</keyword>
<keyword evidence="4" id="KW-0547">Nucleotide-binding</keyword>
<dbReference type="RefSeq" id="WP_155173355.1">
    <property type="nucleotide sequence ID" value="NZ_BAAAFL010000016.1"/>
</dbReference>
<dbReference type="InterPro" id="IPR036890">
    <property type="entry name" value="HATPase_C_sf"/>
</dbReference>
<evidence type="ECO:0000256" key="1">
    <source>
        <dbReference type="ARBA" id="ARBA00000085"/>
    </source>
</evidence>
<evidence type="ECO:0000313" key="13">
    <source>
        <dbReference type="EMBL" id="MTI26344.1"/>
    </source>
</evidence>
<dbReference type="InterPro" id="IPR011990">
    <property type="entry name" value="TPR-like_helical_dom_sf"/>
</dbReference>
<evidence type="ECO:0000259" key="12">
    <source>
        <dbReference type="PROSITE" id="PS50109"/>
    </source>
</evidence>
<comment type="caution">
    <text evidence="13">The sequence shown here is derived from an EMBL/GenBank/DDBJ whole genome shotgun (WGS) entry which is preliminary data.</text>
</comment>
<dbReference type="Gene3D" id="1.10.287.130">
    <property type="match status" value="1"/>
</dbReference>
<dbReference type="SUPFAM" id="SSF55874">
    <property type="entry name" value="ATPase domain of HSP90 chaperone/DNA topoisomerase II/histidine kinase"/>
    <property type="match status" value="1"/>
</dbReference>
<dbReference type="Pfam" id="PF13424">
    <property type="entry name" value="TPR_12"/>
    <property type="match status" value="2"/>
</dbReference>
<feature type="transmembrane region" description="Helical" evidence="10">
    <location>
        <begin position="389"/>
        <end position="409"/>
    </location>
</feature>
<evidence type="ECO:0000256" key="7">
    <source>
        <dbReference type="ARBA" id="ARBA00023012"/>
    </source>
</evidence>
<protein>
    <recommendedName>
        <fullName evidence="2">histidine kinase</fullName>
        <ecNumber evidence="2">2.7.13.3</ecNumber>
    </recommendedName>
</protein>
<feature type="repeat" description="TPR" evidence="8">
    <location>
        <begin position="158"/>
        <end position="191"/>
    </location>
</feature>
<dbReference type="InterPro" id="IPR005467">
    <property type="entry name" value="His_kinase_dom"/>
</dbReference>
<keyword evidence="11" id="KW-0732">Signal</keyword>
<dbReference type="Pfam" id="PF02518">
    <property type="entry name" value="HATPase_c"/>
    <property type="match status" value="1"/>
</dbReference>
<feature type="coiled-coil region" evidence="9">
    <location>
        <begin position="351"/>
        <end position="378"/>
    </location>
</feature>
<dbReference type="PANTHER" id="PTHR42878:SF7">
    <property type="entry name" value="SENSOR HISTIDINE KINASE GLRK"/>
    <property type="match status" value="1"/>
</dbReference>
<feature type="coiled-coil region" evidence="9">
    <location>
        <begin position="416"/>
        <end position="492"/>
    </location>
</feature>
<evidence type="ECO:0000313" key="14">
    <source>
        <dbReference type="Proteomes" id="UP000798808"/>
    </source>
</evidence>
<keyword evidence="10" id="KW-1133">Transmembrane helix</keyword>
<keyword evidence="7" id="KW-0902">Two-component regulatory system</keyword>
<dbReference type="SUPFAM" id="SSF47384">
    <property type="entry name" value="Homodimeric domain of signal transducing histidine kinase"/>
    <property type="match status" value="1"/>
</dbReference>
<evidence type="ECO:0000256" key="10">
    <source>
        <dbReference type="SAM" id="Phobius"/>
    </source>
</evidence>
<feature type="chain" id="PRO_5046049495" description="histidine kinase" evidence="11">
    <location>
        <begin position="21"/>
        <end position="711"/>
    </location>
</feature>
<dbReference type="SMART" id="SM00028">
    <property type="entry name" value="TPR"/>
    <property type="match status" value="6"/>
</dbReference>
<feature type="signal peptide" evidence="11">
    <location>
        <begin position="1"/>
        <end position="20"/>
    </location>
</feature>
<dbReference type="InterPro" id="IPR003594">
    <property type="entry name" value="HATPase_dom"/>
</dbReference>
<reference evidence="13 14" key="1">
    <citation type="submission" date="2019-02" db="EMBL/GenBank/DDBJ databases">
        <authorList>
            <person name="Goldberg S.R."/>
            <person name="Haltli B.A."/>
            <person name="Correa H."/>
            <person name="Russell K.G."/>
        </authorList>
    </citation>
    <scope>NUCLEOTIDE SEQUENCE [LARGE SCALE GENOMIC DNA]</scope>
    <source>
        <strain evidence="13 14">JCM 16186</strain>
    </source>
</reference>
<name>A0ABW9RSR8_9BACT</name>
<dbReference type="InterPro" id="IPR036097">
    <property type="entry name" value="HisK_dim/P_sf"/>
</dbReference>
<evidence type="ECO:0000256" key="11">
    <source>
        <dbReference type="SAM" id="SignalP"/>
    </source>
</evidence>
<proteinExistence type="predicted"/>
<dbReference type="EC" id="2.7.13.3" evidence="2"/>
<evidence type="ECO:0000256" key="6">
    <source>
        <dbReference type="ARBA" id="ARBA00022840"/>
    </source>
</evidence>
<keyword evidence="6" id="KW-0067">ATP-binding</keyword>
<dbReference type="SUPFAM" id="SSF48452">
    <property type="entry name" value="TPR-like"/>
    <property type="match status" value="2"/>
</dbReference>
<evidence type="ECO:0000256" key="4">
    <source>
        <dbReference type="ARBA" id="ARBA00022741"/>
    </source>
</evidence>
<dbReference type="PROSITE" id="PS50109">
    <property type="entry name" value="HIS_KIN"/>
    <property type="match status" value="1"/>
</dbReference>
<dbReference type="EMBL" id="SMLW01000576">
    <property type="protein sequence ID" value="MTI26344.1"/>
    <property type="molecule type" value="Genomic_DNA"/>
</dbReference>
<evidence type="ECO:0000256" key="9">
    <source>
        <dbReference type="SAM" id="Coils"/>
    </source>
</evidence>
<gene>
    <name evidence="13" type="ORF">E1163_15410</name>
</gene>
<feature type="repeat" description="TPR" evidence="8">
    <location>
        <begin position="118"/>
        <end position="151"/>
    </location>
</feature>
<dbReference type="PROSITE" id="PS50005">
    <property type="entry name" value="TPR"/>
    <property type="match status" value="3"/>
</dbReference>
<keyword evidence="5" id="KW-0418">Kinase</keyword>
<dbReference type="PANTHER" id="PTHR42878">
    <property type="entry name" value="TWO-COMPONENT HISTIDINE KINASE"/>
    <property type="match status" value="1"/>
</dbReference>
<sequence length="711" mass="81435">MRALWMVLFFVVANFSVVCSQEVDSLIGKLSSASGNNRVDILHTLVVKTWLNYPKDAMSYAREAYDLSVQHGDQQQISKSLRLIGGVYYYLGDYDSVLVYSNRSLKIANAIQDTVLINNAFNNIGLAYYNMGSYQGALENLLRSLNLKQAINEVYGKALTLNNIGLVYDKLKDYSKAREYFNRGLEVAMVSKDSNLELYSLNNIGITFLKEGDLVRAKSFFESSLRLGVDNKNWNAVAYSGLGQIYQQLGAYGKSRKYLDTSLSLREEISEKNGISEIYYYYSKEAQRKGEYDSALAFLNKSQEIAEQIGSKERMFENISLFSDLYHQKGDINKAYDYKARLLRLRDTLFNEALAHNLAAIQLKIQEEENQKVLEKKERQLIINRKINVFLIIIFSLVFLLVVLIFYAYRHNRKTNKALAERNMEVMSQKEEIEAQKEILISKNAELEKAHALITEQNEKLATYNIHLQDKVDKSTQELESRNQELKMANLELDNFLYKSSHDIKGPLATLMGICNVALLDINDVKALRYFKMLLQTSSGLNDILTRLKTISDINSLEVKYKKIDFEQLIVKCIEQVQNIEGTEDFKVTYKITSDLKYYSDPLLVDLIFFNMIQNAVRFKVPDRASIIKIRVARGEDSSCCVIHFMDNGIGIKDEDVDDIFQMFSKTALRHQTIGLGLYIVKQSVQKLGGEIMLLNDDKAYTHFRVVLPSS</sequence>